<feature type="compositionally biased region" description="Basic and acidic residues" evidence="1">
    <location>
        <begin position="139"/>
        <end position="151"/>
    </location>
</feature>
<dbReference type="EMBL" id="OX459964">
    <property type="protein sequence ID" value="CAI9168369.1"/>
    <property type="molecule type" value="Genomic_DNA"/>
</dbReference>
<feature type="region of interest" description="Disordered" evidence="1">
    <location>
        <begin position="59"/>
        <end position="212"/>
    </location>
</feature>
<name>A0ABN8Z3S7_RANTA</name>
<feature type="compositionally biased region" description="Pro residues" evidence="1">
    <location>
        <begin position="155"/>
        <end position="172"/>
    </location>
</feature>
<proteinExistence type="predicted"/>
<protein>
    <recommendedName>
        <fullName evidence="4">Basic proline-rich protein-like</fullName>
    </recommendedName>
</protein>
<evidence type="ECO:0008006" key="4">
    <source>
        <dbReference type="Google" id="ProtNLM"/>
    </source>
</evidence>
<organism evidence="2 3">
    <name type="scientific">Rangifer tarandus platyrhynchus</name>
    <name type="common">Svalbard reindeer</name>
    <dbReference type="NCBI Taxonomy" id="3082113"/>
    <lineage>
        <taxon>Eukaryota</taxon>
        <taxon>Metazoa</taxon>
        <taxon>Chordata</taxon>
        <taxon>Craniata</taxon>
        <taxon>Vertebrata</taxon>
        <taxon>Euteleostomi</taxon>
        <taxon>Mammalia</taxon>
        <taxon>Eutheria</taxon>
        <taxon>Laurasiatheria</taxon>
        <taxon>Artiodactyla</taxon>
        <taxon>Ruminantia</taxon>
        <taxon>Pecora</taxon>
        <taxon>Cervidae</taxon>
        <taxon>Odocoileinae</taxon>
        <taxon>Rangifer</taxon>
    </lineage>
</organism>
<gene>
    <name evidence="2" type="ORF">MRATA1EN1_LOCUS17331</name>
</gene>
<accession>A0ABN8Z3S7</accession>
<feature type="compositionally biased region" description="Pro residues" evidence="1">
    <location>
        <begin position="105"/>
        <end position="135"/>
    </location>
</feature>
<evidence type="ECO:0000313" key="2">
    <source>
        <dbReference type="EMBL" id="CAI9168369.1"/>
    </source>
</evidence>
<reference evidence="2" key="1">
    <citation type="submission" date="2023-04" db="EMBL/GenBank/DDBJ databases">
        <authorList>
            <consortium name="ELIXIR-Norway"/>
        </authorList>
    </citation>
    <scope>NUCLEOTIDE SEQUENCE [LARGE SCALE GENOMIC DNA]</scope>
</reference>
<dbReference type="Proteomes" id="UP001176941">
    <property type="component" value="Chromosome 28"/>
</dbReference>
<sequence length="212" mass="22209">MDTTGLPGGRGLGGGREAFLKEDVSTPLSLSVRGLLPHQVKIGGLLLELSLSTPDAHFQIRSPETPPKPAFPSPLQAFTPNPAAAHPAKIKGRRARTAGSRLPRVPAPGAPSPPAPRSRPLPPLLPPASRAPPLSPLTRTRELSPRRETTERGPAPFPPIGPPAGAPPPGPRIAPTAQRRAPTRHRHPPPGVRAAAAKFRVSHQRAADLSLA</sequence>
<keyword evidence="3" id="KW-1185">Reference proteome</keyword>
<evidence type="ECO:0000256" key="1">
    <source>
        <dbReference type="SAM" id="MobiDB-lite"/>
    </source>
</evidence>
<evidence type="ECO:0000313" key="3">
    <source>
        <dbReference type="Proteomes" id="UP001176941"/>
    </source>
</evidence>